<protein>
    <submittedName>
        <fullName evidence="2">Uncharacterized protein</fullName>
    </submittedName>
</protein>
<feature type="region of interest" description="Disordered" evidence="1">
    <location>
        <begin position="1"/>
        <end position="20"/>
    </location>
</feature>
<evidence type="ECO:0000313" key="2">
    <source>
        <dbReference type="EMBL" id="QHA85703.1"/>
    </source>
</evidence>
<feature type="compositionally biased region" description="Basic residues" evidence="1">
    <location>
        <begin position="69"/>
        <end position="78"/>
    </location>
</feature>
<gene>
    <name evidence="2" type="ORF">FO014_01195</name>
</gene>
<reference evidence="2 3" key="1">
    <citation type="submission" date="2019-07" db="EMBL/GenBank/DDBJ databases">
        <title>Serratia dokdonensis sp. nov., an elicitor of systemic resistance in Nicotiana Tabacum.</title>
        <authorList>
            <person name="Son J.-S."/>
            <person name="Hwang Y.-J."/>
            <person name="Lee S.-Y."/>
            <person name="Ghim S.-Y."/>
        </authorList>
    </citation>
    <scope>NUCLEOTIDE SEQUENCE [LARGE SCALE GENOMIC DNA]</scope>
    <source>
        <strain evidence="2 3">KUDC3025</strain>
    </source>
</reference>
<keyword evidence="3" id="KW-1185">Reference proteome</keyword>
<dbReference type="RefSeq" id="WP_160027187.1">
    <property type="nucleotide sequence ID" value="NZ_CP041764.1"/>
</dbReference>
<proteinExistence type="predicted"/>
<name>A0ABX6GHF1_9GAMM</name>
<feature type="region of interest" description="Disordered" evidence="1">
    <location>
        <begin position="61"/>
        <end position="93"/>
    </location>
</feature>
<dbReference type="EMBL" id="CP041764">
    <property type="protein sequence ID" value="QHA85703.1"/>
    <property type="molecule type" value="Genomic_DNA"/>
</dbReference>
<dbReference type="Proteomes" id="UP000430368">
    <property type="component" value="Chromosome"/>
</dbReference>
<sequence length="93" mass="10730">MVFHQKNKKKEDRETKMNTKRIKKTTNKTLKSIIKTTKKTPKRAPIITSRANIGGVIFTSTGIAEVKTHHSNRERRKSPREPNKHNPPDAIPY</sequence>
<evidence type="ECO:0000313" key="3">
    <source>
        <dbReference type="Proteomes" id="UP000430368"/>
    </source>
</evidence>
<organism evidence="2 3">
    <name type="scientific">Serratia rhizosphaerae</name>
    <dbReference type="NCBI Taxonomy" id="2597702"/>
    <lineage>
        <taxon>Bacteria</taxon>
        <taxon>Pseudomonadati</taxon>
        <taxon>Pseudomonadota</taxon>
        <taxon>Gammaproteobacteria</taxon>
        <taxon>Enterobacterales</taxon>
        <taxon>Yersiniaceae</taxon>
        <taxon>Serratia</taxon>
    </lineage>
</organism>
<evidence type="ECO:0000256" key="1">
    <source>
        <dbReference type="SAM" id="MobiDB-lite"/>
    </source>
</evidence>
<accession>A0ABX6GHF1</accession>